<sequence length="232" mass="27139">MRFDEVIEKLYSSDDELICEVLNEGLHISQCVEADNAVSTGFQCQCHTGTIFEVLYLISQQRVCYKKASFVRWPIGISYKFDPASRLENHVGYYDSGFSRLEEDNKAWYDSFDIELEKFHRVKYKDLNRDDDKNLLGFILDGDMNISSFRIYKNHQEMQSYPLFSAYIPILYKSDRFSSYSSVNRESSYRGFDTSWDDYGQSCEKYGDYNGWSDDLIDDVFGGEPEATWNVD</sequence>
<dbReference type="EMBL" id="WKNE01000009">
    <property type="protein sequence ID" value="MRZ55593.1"/>
    <property type="molecule type" value="Genomic_DNA"/>
</dbReference>
<evidence type="ECO:0000313" key="3">
    <source>
        <dbReference type="Proteomes" id="UP000432516"/>
    </source>
</evidence>
<reference evidence="2 4" key="2">
    <citation type="submission" date="2020-04" db="EMBL/GenBank/DDBJ databases">
        <title>Complete Genomes and Methylome analysis of CBBP consortium that reverse antibiotic-induced susceptibility to vancomycin-resistant Enterococcus faecium infection.</title>
        <authorList>
            <person name="Fomenkov A."/>
            <person name="Zhang Z."/>
            <person name="Pamer E."/>
            <person name="Roberts R.J."/>
        </authorList>
    </citation>
    <scope>NUCLEOTIDE SEQUENCE [LARGE SCALE GENOMIC DNA]</scope>
    <source>
        <strain evidence="4">CBBP</strain>
        <strain evidence="2">CBBP-1</strain>
    </source>
</reference>
<organism evidence="1 3">
    <name type="scientific">Parabacteroides distasonis</name>
    <dbReference type="NCBI Taxonomy" id="823"/>
    <lineage>
        <taxon>Bacteria</taxon>
        <taxon>Pseudomonadati</taxon>
        <taxon>Bacteroidota</taxon>
        <taxon>Bacteroidia</taxon>
        <taxon>Bacteroidales</taxon>
        <taxon>Tannerellaceae</taxon>
        <taxon>Parabacteroides</taxon>
    </lineage>
</organism>
<dbReference type="RefSeq" id="WP_008773798.1">
    <property type="nucleotide sequence ID" value="NZ_CP051672.1"/>
</dbReference>
<name>A0A6I2NME8_PARDI</name>
<gene>
    <name evidence="1" type="ORF">GKD68_12705</name>
    <name evidence="2" type="ORF">HHO38_13040</name>
</gene>
<evidence type="ECO:0000313" key="1">
    <source>
        <dbReference type="EMBL" id="MRZ55593.1"/>
    </source>
</evidence>
<dbReference type="AlphaFoldDB" id="A0A6I2NME8"/>
<dbReference type="EMBL" id="CP051672">
    <property type="protein sequence ID" value="QJE29180.1"/>
    <property type="molecule type" value="Genomic_DNA"/>
</dbReference>
<evidence type="ECO:0000313" key="4">
    <source>
        <dbReference type="Proteomes" id="UP000501982"/>
    </source>
</evidence>
<protein>
    <submittedName>
        <fullName evidence="1">Uncharacterized protein</fullName>
    </submittedName>
</protein>
<evidence type="ECO:0000313" key="2">
    <source>
        <dbReference type="EMBL" id="QJE29180.1"/>
    </source>
</evidence>
<proteinExistence type="predicted"/>
<reference evidence="1 3" key="1">
    <citation type="journal article" date="2019" name="Nat. Med.">
        <title>A library of human gut bacterial isolates paired with longitudinal multiomics data enables mechanistic microbiome research.</title>
        <authorList>
            <person name="Poyet M."/>
            <person name="Groussin M."/>
            <person name="Gibbons S.M."/>
            <person name="Avila-Pacheco J."/>
            <person name="Jiang X."/>
            <person name="Kearney S.M."/>
            <person name="Perrotta A.R."/>
            <person name="Berdy B."/>
            <person name="Zhao S."/>
            <person name="Lieberman T.D."/>
            <person name="Swanson P.K."/>
            <person name="Smith M."/>
            <person name="Roesemann S."/>
            <person name="Alexander J.E."/>
            <person name="Rich S.A."/>
            <person name="Livny J."/>
            <person name="Vlamakis H."/>
            <person name="Clish C."/>
            <person name="Bullock K."/>
            <person name="Deik A."/>
            <person name="Scott J."/>
            <person name="Pierce K.A."/>
            <person name="Xavier R.J."/>
            <person name="Alm E.J."/>
        </authorList>
    </citation>
    <scope>NUCLEOTIDE SEQUENCE [LARGE SCALE GENOMIC DNA]</scope>
    <source>
        <strain evidence="1 3">BIOML-A2</strain>
    </source>
</reference>
<dbReference type="Proteomes" id="UP000432516">
    <property type="component" value="Unassembled WGS sequence"/>
</dbReference>
<dbReference type="Proteomes" id="UP000501982">
    <property type="component" value="Chromosome"/>
</dbReference>
<accession>A0A6I2NME8</accession>